<dbReference type="InterPro" id="IPR020930">
    <property type="entry name" value="Ribosomal_uL5_bac-type"/>
</dbReference>
<organism evidence="7">
    <name type="scientific">marine metagenome</name>
    <dbReference type="NCBI Taxonomy" id="408172"/>
    <lineage>
        <taxon>unclassified sequences</taxon>
        <taxon>metagenomes</taxon>
        <taxon>ecological metagenomes</taxon>
    </lineage>
</organism>
<dbReference type="GO" id="GO:0008097">
    <property type="term" value="F:5S rRNA binding"/>
    <property type="evidence" value="ECO:0007669"/>
    <property type="project" value="InterPro"/>
</dbReference>
<dbReference type="InterPro" id="IPR001021">
    <property type="entry name" value="Ribosomal_bL25_long"/>
</dbReference>
<evidence type="ECO:0000259" key="5">
    <source>
        <dbReference type="Pfam" id="PF01386"/>
    </source>
</evidence>
<dbReference type="EMBL" id="UINC01078538">
    <property type="protein sequence ID" value="SVC19710.1"/>
    <property type="molecule type" value="Genomic_DNA"/>
</dbReference>
<dbReference type="InterPro" id="IPR037121">
    <property type="entry name" value="Ribosomal_bL25_C"/>
</dbReference>
<feature type="domain" description="Large ribosomal subunit protein bL25 beta" evidence="6">
    <location>
        <begin position="100"/>
        <end position="168"/>
    </location>
</feature>
<evidence type="ECO:0000256" key="4">
    <source>
        <dbReference type="ARBA" id="ARBA00023274"/>
    </source>
</evidence>
<dbReference type="CDD" id="cd00495">
    <property type="entry name" value="Ribosomal_L25_TL5_CTC"/>
    <property type="match status" value="1"/>
</dbReference>
<keyword evidence="2" id="KW-0694">RNA-binding</keyword>
<proteinExistence type="inferred from homology"/>
<dbReference type="HAMAP" id="MF_01334">
    <property type="entry name" value="Ribosomal_bL25_CTC"/>
    <property type="match status" value="1"/>
</dbReference>
<evidence type="ECO:0000313" key="7">
    <source>
        <dbReference type="EMBL" id="SVC19710.1"/>
    </source>
</evidence>
<dbReference type="GO" id="GO:0022625">
    <property type="term" value="C:cytosolic large ribosomal subunit"/>
    <property type="evidence" value="ECO:0007669"/>
    <property type="project" value="TreeGrafter"/>
</dbReference>
<dbReference type="SUPFAM" id="SSF50715">
    <property type="entry name" value="Ribosomal protein L25-like"/>
    <property type="match status" value="1"/>
</dbReference>
<dbReference type="InterPro" id="IPR011035">
    <property type="entry name" value="Ribosomal_bL25/Gln-tRNA_synth"/>
</dbReference>
<reference evidence="7" key="1">
    <citation type="submission" date="2018-05" db="EMBL/GenBank/DDBJ databases">
        <authorList>
            <person name="Lanie J.A."/>
            <person name="Ng W.-L."/>
            <person name="Kazmierczak K.M."/>
            <person name="Andrzejewski T.M."/>
            <person name="Davidsen T.M."/>
            <person name="Wayne K.J."/>
            <person name="Tettelin H."/>
            <person name="Glass J.I."/>
            <person name="Rusch D."/>
            <person name="Podicherti R."/>
            <person name="Tsui H.-C.T."/>
            <person name="Winkler M.E."/>
        </authorList>
    </citation>
    <scope>NUCLEOTIDE SEQUENCE</scope>
</reference>
<sequence length="168" mass="18508">MSEVLSGKIREKTGKVATKEVRRNGEIPAVLYGLKDNLSFSVCPDNLKDILTAKGQNALIDLNLEGNKKRKVILKEFQSHPLKERWVHVDFLEVDVTKTVKVSVNVHLIGKSAGEKMGGLVNQVLKSIHVECLPVDIPQSVDLDVTAVELGQVLHVSDLSLPDKVKIL</sequence>
<dbReference type="InterPro" id="IPR029751">
    <property type="entry name" value="Ribosomal_L25_dom"/>
</dbReference>
<dbReference type="GO" id="GO:0003735">
    <property type="term" value="F:structural constituent of ribosome"/>
    <property type="evidence" value="ECO:0007669"/>
    <property type="project" value="InterPro"/>
</dbReference>
<evidence type="ECO:0000256" key="3">
    <source>
        <dbReference type="ARBA" id="ARBA00022980"/>
    </source>
</evidence>
<accession>A0A382K5H3</accession>
<keyword evidence="1" id="KW-0699">rRNA-binding</keyword>
<dbReference type="PANTHER" id="PTHR33284:SF1">
    <property type="entry name" value="RIBOSOMAL PROTEIN L25_GLN-TRNA SYNTHETASE, ANTI-CODON-BINDING DOMAIN-CONTAINING PROTEIN"/>
    <property type="match status" value="1"/>
</dbReference>
<dbReference type="InterPro" id="IPR020056">
    <property type="entry name" value="Rbsml_bL25/Gln-tRNA_synth_N"/>
</dbReference>
<feature type="domain" description="Large ribosomal subunit protein bL25 L25" evidence="5">
    <location>
        <begin position="5"/>
        <end position="91"/>
    </location>
</feature>
<dbReference type="Pfam" id="PF01386">
    <property type="entry name" value="Ribosomal_L25p"/>
    <property type="match status" value="1"/>
</dbReference>
<evidence type="ECO:0000259" key="6">
    <source>
        <dbReference type="Pfam" id="PF14693"/>
    </source>
</evidence>
<name>A0A382K5H3_9ZZZZ</name>
<keyword evidence="3" id="KW-0689">Ribosomal protein</keyword>
<dbReference type="Gene3D" id="2.170.120.20">
    <property type="entry name" value="Ribosomal protein L25, beta domain"/>
    <property type="match status" value="1"/>
</dbReference>
<dbReference type="AlphaFoldDB" id="A0A382K5H3"/>
<protein>
    <submittedName>
        <fullName evidence="7">Uncharacterized protein</fullName>
    </submittedName>
</protein>
<evidence type="ECO:0000256" key="1">
    <source>
        <dbReference type="ARBA" id="ARBA00022730"/>
    </source>
</evidence>
<dbReference type="PANTHER" id="PTHR33284">
    <property type="entry name" value="RIBOSOMAL PROTEIN L25/GLN-TRNA SYNTHETASE, ANTI-CODON-BINDING DOMAIN-CONTAINING PROTEIN"/>
    <property type="match status" value="1"/>
</dbReference>
<dbReference type="Pfam" id="PF14693">
    <property type="entry name" value="Ribosomal_TL5_C"/>
    <property type="match status" value="1"/>
</dbReference>
<keyword evidence="4" id="KW-0687">Ribonucleoprotein</keyword>
<evidence type="ECO:0000256" key="2">
    <source>
        <dbReference type="ARBA" id="ARBA00022884"/>
    </source>
</evidence>
<dbReference type="GO" id="GO:0006412">
    <property type="term" value="P:translation"/>
    <property type="evidence" value="ECO:0007669"/>
    <property type="project" value="InterPro"/>
</dbReference>
<dbReference type="NCBIfam" id="TIGR00731">
    <property type="entry name" value="bL25_bact_ctc"/>
    <property type="match status" value="1"/>
</dbReference>
<feature type="non-terminal residue" evidence="7">
    <location>
        <position position="168"/>
    </location>
</feature>
<gene>
    <name evidence="7" type="ORF">METZ01_LOCUS272564</name>
</gene>
<dbReference type="Gene3D" id="2.40.240.10">
    <property type="entry name" value="Ribosomal Protein L25, Chain P"/>
    <property type="match status" value="1"/>
</dbReference>
<dbReference type="InterPro" id="IPR020057">
    <property type="entry name" value="Ribosomal_bL25_b-dom"/>
</dbReference>